<name>A0A921RZV9_SORBI</name>
<feature type="compositionally biased region" description="Pro residues" evidence="1">
    <location>
        <begin position="44"/>
        <end position="68"/>
    </location>
</feature>
<proteinExistence type="predicted"/>
<accession>A0A921RZV9</accession>
<sequence length="112" mass="11408">MRSSTSLAAGARARGPGVARMAAREESTGMARMADGSLSLTSAPPRPPSQPALPAPSPAPHPAPPPVTSPLVDMDLRMFGGKYLPDPATPPGAGTSKRLSYLHGPVVLQVCS</sequence>
<gene>
    <name evidence="2" type="ORF">BDA96_01G200900</name>
</gene>
<feature type="region of interest" description="Disordered" evidence="1">
    <location>
        <begin position="1"/>
        <end position="73"/>
    </location>
</feature>
<comment type="caution">
    <text evidence="2">The sequence shown here is derived from an EMBL/GenBank/DDBJ whole genome shotgun (WGS) entry which is preliminary data.</text>
</comment>
<organism evidence="2 3">
    <name type="scientific">Sorghum bicolor</name>
    <name type="common">Sorghum</name>
    <name type="synonym">Sorghum vulgare</name>
    <dbReference type="NCBI Taxonomy" id="4558"/>
    <lineage>
        <taxon>Eukaryota</taxon>
        <taxon>Viridiplantae</taxon>
        <taxon>Streptophyta</taxon>
        <taxon>Embryophyta</taxon>
        <taxon>Tracheophyta</taxon>
        <taxon>Spermatophyta</taxon>
        <taxon>Magnoliopsida</taxon>
        <taxon>Liliopsida</taxon>
        <taxon>Poales</taxon>
        <taxon>Poaceae</taxon>
        <taxon>PACMAD clade</taxon>
        <taxon>Panicoideae</taxon>
        <taxon>Andropogonodae</taxon>
        <taxon>Andropogoneae</taxon>
        <taxon>Sorghinae</taxon>
        <taxon>Sorghum</taxon>
    </lineage>
</organism>
<dbReference type="EMBL" id="CM027680">
    <property type="protein sequence ID" value="KAG0548824.1"/>
    <property type="molecule type" value="Genomic_DNA"/>
</dbReference>
<evidence type="ECO:0000256" key="1">
    <source>
        <dbReference type="SAM" id="MobiDB-lite"/>
    </source>
</evidence>
<protein>
    <submittedName>
        <fullName evidence="2">Uncharacterized protein</fullName>
    </submittedName>
</protein>
<reference evidence="2" key="2">
    <citation type="submission" date="2020-10" db="EMBL/GenBank/DDBJ databases">
        <authorList>
            <person name="Cooper E.A."/>
            <person name="Brenton Z.W."/>
            <person name="Flinn B.S."/>
            <person name="Jenkins J."/>
            <person name="Shu S."/>
            <person name="Flowers D."/>
            <person name="Luo F."/>
            <person name="Wang Y."/>
            <person name="Xia P."/>
            <person name="Barry K."/>
            <person name="Daum C."/>
            <person name="Lipzen A."/>
            <person name="Yoshinaga Y."/>
            <person name="Schmutz J."/>
            <person name="Saski C."/>
            <person name="Vermerris W."/>
            <person name="Kresovich S."/>
        </authorList>
    </citation>
    <scope>NUCLEOTIDE SEQUENCE</scope>
</reference>
<evidence type="ECO:0000313" key="3">
    <source>
        <dbReference type="Proteomes" id="UP000807115"/>
    </source>
</evidence>
<feature type="compositionally biased region" description="Low complexity" evidence="1">
    <location>
        <begin position="8"/>
        <end position="21"/>
    </location>
</feature>
<evidence type="ECO:0000313" key="2">
    <source>
        <dbReference type="EMBL" id="KAG0548824.1"/>
    </source>
</evidence>
<reference evidence="2" key="1">
    <citation type="journal article" date="2019" name="BMC Genomics">
        <title>A new reference genome for Sorghum bicolor reveals high levels of sequence similarity between sweet and grain genotypes: implications for the genetics of sugar metabolism.</title>
        <authorList>
            <person name="Cooper E.A."/>
            <person name="Brenton Z.W."/>
            <person name="Flinn B.S."/>
            <person name="Jenkins J."/>
            <person name="Shu S."/>
            <person name="Flowers D."/>
            <person name="Luo F."/>
            <person name="Wang Y."/>
            <person name="Xia P."/>
            <person name="Barry K."/>
            <person name="Daum C."/>
            <person name="Lipzen A."/>
            <person name="Yoshinaga Y."/>
            <person name="Schmutz J."/>
            <person name="Saski C."/>
            <person name="Vermerris W."/>
            <person name="Kresovich S."/>
        </authorList>
    </citation>
    <scope>NUCLEOTIDE SEQUENCE</scope>
</reference>
<dbReference type="AlphaFoldDB" id="A0A921RZV9"/>
<dbReference type="Proteomes" id="UP000807115">
    <property type="component" value="Chromosome 1"/>
</dbReference>